<feature type="domain" description="Winged helix-turn helix" evidence="2">
    <location>
        <begin position="95"/>
        <end position="151"/>
    </location>
</feature>
<proteinExistence type="predicted"/>
<dbReference type="InterPro" id="IPR025959">
    <property type="entry name" value="Winged_HTH_dom"/>
</dbReference>
<feature type="domain" description="Tc1-like transposase DDE" evidence="1">
    <location>
        <begin position="171"/>
        <end position="308"/>
    </location>
</feature>
<comment type="caution">
    <text evidence="3">The sequence shown here is derived from an EMBL/GenBank/DDBJ whole genome shotgun (WGS) entry which is preliminary data.</text>
</comment>
<dbReference type="NCBIfam" id="NF033545">
    <property type="entry name" value="transpos_IS630"/>
    <property type="match status" value="1"/>
</dbReference>
<reference evidence="3 4" key="1">
    <citation type="submission" date="2017-11" db="EMBL/GenBank/DDBJ databases">
        <title>Population delineation of vibrios coincides with oyster pathogenicity.</title>
        <authorList>
            <person name="Bruto M."/>
            <person name="Labreuche Y."/>
            <person name="James A."/>
            <person name="Piel D."/>
            <person name="Chenivesse S."/>
            <person name="Petton B."/>
            <person name="Polz M.F."/>
            <person name="Le Roux F."/>
        </authorList>
    </citation>
    <scope>NUCLEOTIDE SEQUENCE [LARGE SCALE GENOMIC DNA]</scope>
    <source>
        <strain evidence="3 4">FF_144</strain>
    </source>
</reference>
<dbReference type="Pfam" id="PF13358">
    <property type="entry name" value="DDE_3"/>
    <property type="match status" value="1"/>
</dbReference>
<dbReference type="GO" id="GO:0003676">
    <property type="term" value="F:nucleic acid binding"/>
    <property type="evidence" value="ECO:0007669"/>
    <property type="project" value="InterPro"/>
</dbReference>
<dbReference type="SUPFAM" id="SSF46689">
    <property type="entry name" value="Homeodomain-like"/>
    <property type="match status" value="1"/>
</dbReference>
<dbReference type="PANTHER" id="PTHR46564">
    <property type="entry name" value="TRANSPOSASE"/>
    <property type="match status" value="1"/>
</dbReference>
<gene>
    <name evidence="3" type="ORF">CWO07_19500</name>
</gene>
<dbReference type="Gene3D" id="3.30.420.10">
    <property type="entry name" value="Ribonuclease H-like superfamily/Ribonuclease H"/>
    <property type="match status" value="1"/>
</dbReference>
<dbReference type="RefSeq" id="WP_099426184.1">
    <property type="nucleotide sequence ID" value="NZ_AP025508.1"/>
</dbReference>
<dbReference type="InterPro" id="IPR047655">
    <property type="entry name" value="Transpos_IS630-like"/>
</dbReference>
<dbReference type="InterPro" id="IPR036397">
    <property type="entry name" value="RNaseH_sf"/>
</dbReference>
<dbReference type="InterPro" id="IPR038717">
    <property type="entry name" value="Tc1-like_DDE_dom"/>
</dbReference>
<accession>A0A2T5ERF7</accession>
<evidence type="ECO:0000259" key="1">
    <source>
        <dbReference type="Pfam" id="PF13358"/>
    </source>
</evidence>
<dbReference type="Pfam" id="PF13384">
    <property type="entry name" value="HTH_23"/>
    <property type="match status" value="1"/>
</dbReference>
<dbReference type="Pfam" id="PF13592">
    <property type="entry name" value="HTH_33"/>
    <property type="match status" value="1"/>
</dbReference>
<dbReference type="EMBL" id="PIFK01000045">
    <property type="protein sequence ID" value="PTP27763.1"/>
    <property type="molecule type" value="Genomic_DNA"/>
</dbReference>
<evidence type="ECO:0000313" key="3">
    <source>
        <dbReference type="EMBL" id="PTP27763.1"/>
    </source>
</evidence>
<evidence type="ECO:0000313" key="4">
    <source>
        <dbReference type="Proteomes" id="UP000244197"/>
    </source>
</evidence>
<organism evidence="3 4">
    <name type="scientific">Vibrio splendidus</name>
    <dbReference type="NCBI Taxonomy" id="29497"/>
    <lineage>
        <taxon>Bacteria</taxon>
        <taxon>Pseudomonadati</taxon>
        <taxon>Pseudomonadota</taxon>
        <taxon>Gammaproteobacteria</taxon>
        <taxon>Vibrionales</taxon>
        <taxon>Vibrionaceae</taxon>
        <taxon>Vibrio</taxon>
    </lineage>
</organism>
<evidence type="ECO:0000259" key="2">
    <source>
        <dbReference type="Pfam" id="PF13592"/>
    </source>
</evidence>
<protein>
    <submittedName>
        <fullName evidence="3">IS630 family transposase</fullName>
    </submittedName>
</protein>
<dbReference type="AlphaFoldDB" id="A0A2T5ERF7"/>
<dbReference type="PANTHER" id="PTHR46564:SF1">
    <property type="entry name" value="TRANSPOSASE"/>
    <property type="match status" value="1"/>
</dbReference>
<name>A0A2T5ERF7_VIBSP</name>
<sequence>MNSDLSKLIGATSNARLRLRLLAVSHFIDGKNRTEIASFLKVSRLSVNKWIKAYLDFGVEGLVEKPHTGRPSRLTIEQKKHLKEYVTSNAIKPEGGRLQGSDITQFILDEFDISYQPSGVYRLLHELNLSWITTRSKHPKQSEEAQESFKKFPIETILKIPGHIHLKEVLVWFQDEARFGQRNTTTKIWAEKGTRPRAVQQQQFEYAYLFGAVCINTGEAEAIVSPLSNMEAMTKHLELISTATPRGKHSVVIMDQASWHQTHLANHFKNITIIHIPPYSPELNPIEQVWQWLRQYKLANRCFENYNDIVNSVCNAWNSFCEDKRRVQSLCFRDWTRLVS</sequence>
<dbReference type="Proteomes" id="UP000244197">
    <property type="component" value="Unassembled WGS sequence"/>
</dbReference>
<dbReference type="InterPro" id="IPR009057">
    <property type="entry name" value="Homeodomain-like_sf"/>
</dbReference>